<dbReference type="GO" id="GO:0004180">
    <property type="term" value="F:carboxypeptidase activity"/>
    <property type="evidence" value="ECO:0007669"/>
    <property type="project" value="UniProtKB-KW"/>
</dbReference>
<dbReference type="Gene3D" id="2.60.40.1120">
    <property type="entry name" value="Carboxypeptidase-like, regulatory domain"/>
    <property type="match status" value="1"/>
</dbReference>
<dbReference type="KEGG" id="dmm:dnm_029140"/>
<gene>
    <name evidence="1" type="ORF">dnm_029140</name>
</gene>
<organism evidence="1 2">
    <name type="scientific">Desulfonema magnum</name>
    <dbReference type="NCBI Taxonomy" id="45655"/>
    <lineage>
        <taxon>Bacteria</taxon>
        <taxon>Pseudomonadati</taxon>
        <taxon>Thermodesulfobacteriota</taxon>
        <taxon>Desulfobacteria</taxon>
        <taxon>Desulfobacterales</taxon>
        <taxon>Desulfococcaceae</taxon>
        <taxon>Desulfonema</taxon>
    </lineage>
</organism>
<reference evidence="1" key="1">
    <citation type="journal article" date="2021" name="Microb. Physiol.">
        <title>Proteogenomic Insights into the Physiology of Marine, Sulfate-Reducing, Filamentous Desulfonema limicola and Desulfonema magnum.</title>
        <authorList>
            <person name="Schnaars V."/>
            <person name="Wohlbrand L."/>
            <person name="Scheve S."/>
            <person name="Hinrichs C."/>
            <person name="Reinhardt R."/>
            <person name="Rabus R."/>
        </authorList>
    </citation>
    <scope>NUCLEOTIDE SEQUENCE</scope>
    <source>
        <strain evidence="1">4be13</strain>
    </source>
</reference>
<keyword evidence="1" id="KW-0645">Protease</keyword>
<keyword evidence="1" id="KW-0121">Carboxypeptidase</keyword>
<dbReference type="Proteomes" id="UP000663722">
    <property type="component" value="Chromosome"/>
</dbReference>
<sequence length="601" mass="66165">MKKINYSFFSVLYPNYLIFDYEEKNTYSIRVRTTDRDGGIYEKQLTISINNLTEAPVLSDEIGTPMLTEIEKDSEPSQGDIVADILKNGDVTSAQGKALEGIGITGADNTNGTWEYSVDNGDTWACVADTGGRYVDMSAESLLLSSSDRIRFVPDTGYAGTASFEFRPWNMSSGTAGETADTRSNGGVTPFGTETVRALLRILQEEEPGETYICGRVTAEDTGKGLAHYRAEVWSGDMMAGEAVTDMSGYYSVTIPSASDYVVSVWPVSEPGEYYHQFYNGKNRQSEATRVSVGESGLNSIDFVLKKASGCGIRGRVHDGRHGIAGIQVNVFSESIMSGMSTFTDEDGFYAFTDLRFAADYRVSVWSDEFGTDVYYALPEGQRAGYDIPAYSVLLMNQATLVLPAANQRQYIDIILNFSKNTYDFFSPAEDGPEEDPGREPSAVTGYVVDSDGIPFRDVLVSIHSECANTEDAVKTDENGYYVFEGLDTCGEINDYVITVYAEDCPPQCKGQKRAGDQVNFIFEKDKSDIVSTMGDYTLGMIPEDGTVTVRTDEIIGRVTDYRLEPIPEGVVVIVKVFKENSGFLKRVRADNSHRCKVKDT</sequence>
<proteinExistence type="predicted"/>
<name>A0A975BKS9_9BACT</name>
<dbReference type="EMBL" id="CP061800">
    <property type="protein sequence ID" value="QTA86889.1"/>
    <property type="molecule type" value="Genomic_DNA"/>
</dbReference>
<keyword evidence="1" id="KW-0378">Hydrolase</keyword>
<dbReference type="InterPro" id="IPR008969">
    <property type="entry name" value="CarboxyPept-like_regulatory"/>
</dbReference>
<protein>
    <submittedName>
        <fullName evidence="1">Carboxypeptidase regulatory-like domain-containing protein</fullName>
    </submittedName>
</protein>
<dbReference type="SUPFAM" id="SSF49464">
    <property type="entry name" value="Carboxypeptidase regulatory domain-like"/>
    <property type="match status" value="2"/>
</dbReference>
<dbReference type="Gene3D" id="2.60.40.10">
    <property type="entry name" value="Immunoglobulins"/>
    <property type="match status" value="1"/>
</dbReference>
<dbReference type="AlphaFoldDB" id="A0A975BKS9"/>
<evidence type="ECO:0000313" key="2">
    <source>
        <dbReference type="Proteomes" id="UP000663722"/>
    </source>
</evidence>
<keyword evidence="2" id="KW-1185">Reference proteome</keyword>
<accession>A0A975BKS9</accession>
<dbReference type="InterPro" id="IPR013783">
    <property type="entry name" value="Ig-like_fold"/>
</dbReference>
<dbReference type="RefSeq" id="WP_207682321.1">
    <property type="nucleotide sequence ID" value="NZ_CP061800.1"/>
</dbReference>
<dbReference type="Pfam" id="PF13620">
    <property type="entry name" value="CarboxypepD_reg"/>
    <property type="match status" value="1"/>
</dbReference>
<evidence type="ECO:0000313" key="1">
    <source>
        <dbReference type="EMBL" id="QTA86889.1"/>
    </source>
</evidence>